<dbReference type="PANTHER" id="PTHR10252">
    <property type="entry name" value="HISTONE-LIKE TRANSCRIPTION FACTOR CCAAT-RELATED"/>
    <property type="match status" value="1"/>
</dbReference>
<keyword evidence="2" id="KW-0539">Nucleus</keyword>
<reference evidence="4" key="1">
    <citation type="journal article" date="2022" name="Proc. Natl. Acad. Sci. U.S.A.">
        <title>Life cycle and functional genomics of the unicellular red alga Galdieria for elucidating algal and plant evolution and industrial use.</title>
        <authorList>
            <person name="Hirooka S."/>
            <person name="Itabashi T."/>
            <person name="Ichinose T.M."/>
            <person name="Onuma R."/>
            <person name="Fujiwara T."/>
            <person name="Yamashita S."/>
            <person name="Jong L.W."/>
            <person name="Tomita R."/>
            <person name="Iwane A.H."/>
            <person name="Miyagishima S.Y."/>
        </authorList>
    </citation>
    <scope>NUCLEOTIDE SEQUENCE</scope>
    <source>
        <strain evidence="4">NBRC 102759</strain>
    </source>
</reference>
<dbReference type="GO" id="GO:0008623">
    <property type="term" value="C:CHRAC"/>
    <property type="evidence" value="ECO:0007669"/>
    <property type="project" value="TreeGrafter"/>
</dbReference>
<dbReference type="SUPFAM" id="SSF47113">
    <property type="entry name" value="Histone-fold"/>
    <property type="match status" value="1"/>
</dbReference>
<dbReference type="Pfam" id="PF00808">
    <property type="entry name" value="CBFD_NFYB_HMF"/>
    <property type="match status" value="1"/>
</dbReference>
<evidence type="ECO:0000313" key="5">
    <source>
        <dbReference type="Proteomes" id="UP001061958"/>
    </source>
</evidence>
<evidence type="ECO:0000259" key="3">
    <source>
        <dbReference type="Pfam" id="PF00808"/>
    </source>
</evidence>
<dbReference type="InterPro" id="IPR050568">
    <property type="entry name" value="Transcr_DNA_Rep_Reg"/>
</dbReference>
<organism evidence="4 5">
    <name type="scientific">Galdieria partita</name>
    <dbReference type="NCBI Taxonomy" id="83374"/>
    <lineage>
        <taxon>Eukaryota</taxon>
        <taxon>Rhodophyta</taxon>
        <taxon>Bangiophyceae</taxon>
        <taxon>Galdieriales</taxon>
        <taxon>Galdieriaceae</taxon>
        <taxon>Galdieria</taxon>
    </lineage>
</organism>
<dbReference type="AlphaFoldDB" id="A0A9C7Q2X8"/>
<comment type="subcellular location">
    <subcellularLocation>
        <location evidence="1">Nucleus</location>
    </subcellularLocation>
</comment>
<dbReference type="GO" id="GO:0006261">
    <property type="term" value="P:DNA-templated DNA replication"/>
    <property type="evidence" value="ECO:0007669"/>
    <property type="project" value="TreeGrafter"/>
</dbReference>
<dbReference type="OrthoDB" id="1291358at2759"/>
<gene>
    <name evidence="4" type="ORF">GpartN1_g6701.t1</name>
</gene>
<dbReference type="EMBL" id="BQMJ01000061">
    <property type="protein sequence ID" value="GJQ14910.1"/>
    <property type="molecule type" value="Genomic_DNA"/>
</dbReference>
<evidence type="ECO:0000256" key="2">
    <source>
        <dbReference type="ARBA" id="ARBA00023242"/>
    </source>
</evidence>
<dbReference type="PANTHER" id="PTHR10252:SF54">
    <property type="entry name" value="CHROMATIN ACCESSIBILITY COMPLEX PROTEIN 1"/>
    <property type="match status" value="1"/>
</dbReference>
<dbReference type="Proteomes" id="UP001061958">
    <property type="component" value="Unassembled WGS sequence"/>
</dbReference>
<dbReference type="InterPro" id="IPR003958">
    <property type="entry name" value="CBFA_NFYB_domain"/>
</dbReference>
<evidence type="ECO:0000313" key="4">
    <source>
        <dbReference type="EMBL" id="GJQ14910.1"/>
    </source>
</evidence>
<dbReference type="GO" id="GO:0046982">
    <property type="term" value="F:protein heterodimerization activity"/>
    <property type="evidence" value="ECO:0007669"/>
    <property type="project" value="InterPro"/>
</dbReference>
<proteinExistence type="predicted"/>
<keyword evidence="5" id="KW-1185">Reference proteome</keyword>
<sequence>MEQTTTKTTWTLPQTRVKKIMKLDEDSLLVREETVAVVTKATELFIDYLVKESIQDNKDKLSYKALSETVHSIPALHFLRELVPEKVNGEYLLFRDASNEQVANSHEEQIE</sequence>
<name>A0A9C7Q2X8_9RHOD</name>
<evidence type="ECO:0000256" key="1">
    <source>
        <dbReference type="ARBA" id="ARBA00004123"/>
    </source>
</evidence>
<dbReference type="CDD" id="cd22924">
    <property type="entry name" value="HFD_CHRAC1-like"/>
    <property type="match status" value="1"/>
</dbReference>
<dbReference type="Gene3D" id="1.10.20.10">
    <property type="entry name" value="Histone, subunit A"/>
    <property type="match status" value="1"/>
</dbReference>
<feature type="domain" description="Transcription factor CBF/NF-Y/archaeal histone" evidence="3">
    <location>
        <begin position="11"/>
        <end position="55"/>
    </location>
</feature>
<accession>A0A9C7Q2X8</accession>
<reference evidence="4" key="2">
    <citation type="submission" date="2022-01" db="EMBL/GenBank/DDBJ databases">
        <authorList>
            <person name="Hirooka S."/>
            <person name="Miyagishima S.Y."/>
        </authorList>
    </citation>
    <scope>NUCLEOTIDE SEQUENCE</scope>
    <source>
        <strain evidence="4">NBRC 102759</strain>
    </source>
</reference>
<dbReference type="InterPro" id="IPR009072">
    <property type="entry name" value="Histone-fold"/>
</dbReference>
<protein>
    <recommendedName>
        <fullName evidence="3">Transcription factor CBF/NF-Y/archaeal histone domain-containing protein</fullName>
    </recommendedName>
</protein>
<comment type="caution">
    <text evidence="4">The sequence shown here is derived from an EMBL/GenBank/DDBJ whole genome shotgun (WGS) entry which is preliminary data.</text>
</comment>